<keyword evidence="4" id="KW-1185">Reference proteome</keyword>
<accession>A0A1E8F211</accession>
<name>A0A1E8F211_9CLOT</name>
<evidence type="ECO:0000256" key="1">
    <source>
        <dbReference type="SAM" id="Phobius"/>
    </source>
</evidence>
<dbReference type="Proteomes" id="UP000175744">
    <property type="component" value="Unassembled WGS sequence"/>
</dbReference>
<dbReference type="STRING" id="1121290.CLAOCE_04250"/>
<dbReference type="RefSeq" id="WP_070109395.1">
    <property type="nucleotide sequence ID" value="NZ_LZFO01000004.1"/>
</dbReference>
<keyword evidence="1" id="KW-0472">Membrane</keyword>
<organism evidence="3 4">
    <name type="scientific">Clostridium acetireducens DSM 10703</name>
    <dbReference type="NCBI Taxonomy" id="1121290"/>
    <lineage>
        <taxon>Bacteria</taxon>
        <taxon>Bacillati</taxon>
        <taxon>Bacillota</taxon>
        <taxon>Clostridia</taxon>
        <taxon>Eubacteriales</taxon>
        <taxon>Clostridiaceae</taxon>
        <taxon>Clostridium</taxon>
    </lineage>
</organism>
<dbReference type="GO" id="GO:0042834">
    <property type="term" value="F:peptidoglycan binding"/>
    <property type="evidence" value="ECO:0007669"/>
    <property type="project" value="InterPro"/>
</dbReference>
<comment type="caution">
    <text evidence="3">The sequence shown here is derived from an EMBL/GenBank/DDBJ whole genome shotgun (WGS) entry which is preliminary data.</text>
</comment>
<proteinExistence type="predicted"/>
<protein>
    <recommendedName>
        <fullName evidence="2">SPOR domain-containing protein</fullName>
    </recommendedName>
</protein>
<keyword evidence="1" id="KW-1133">Transmembrane helix</keyword>
<keyword evidence="1" id="KW-0812">Transmembrane</keyword>
<evidence type="ECO:0000313" key="3">
    <source>
        <dbReference type="EMBL" id="OFI07234.1"/>
    </source>
</evidence>
<gene>
    <name evidence="3" type="ORF">CLOACE_04250</name>
</gene>
<reference evidence="3 4" key="1">
    <citation type="submission" date="2016-06" db="EMBL/GenBank/DDBJ databases">
        <title>Genome sequence of Clostridium acetireducens DSM 10703.</title>
        <authorList>
            <person name="Poehlein A."/>
            <person name="Fluechter S."/>
            <person name="Duerre P."/>
            <person name="Daniel R."/>
        </authorList>
    </citation>
    <scope>NUCLEOTIDE SEQUENCE [LARGE SCALE GENOMIC DNA]</scope>
    <source>
        <strain evidence="3 4">DSM 10703</strain>
    </source>
</reference>
<dbReference type="Pfam" id="PF05036">
    <property type="entry name" value="SPOR"/>
    <property type="match status" value="1"/>
</dbReference>
<feature type="transmembrane region" description="Helical" evidence="1">
    <location>
        <begin position="16"/>
        <end position="36"/>
    </location>
</feature>
<sequence length="232" mass="26920">MKYTRYDFKRKKKDNMVLFIIIMLVVILAFIIGTAISNTFIKNSKAIKPENKTVSNSKYIINNEEDSVKFVSIQCGVYSTLENTGKEINKFNQYGIPFTIQQGKNTKVLLGIYTEEESKKQIQKLKDDNIPVSKIEFVLYKDDLCNAEIAEIINANIKVLNKLLEQNVEAIETQELKKWCKNLKKVNSKSKNIEVLEDLKDYIQKMPKKISKQNVKENYIFLFNILDKLKSS</sequence>
<dbReference type="EMBL" id="LZFO01000004">
    <property type="protein sequence ID" value="OFI07234.1"/>
    <property type="molecule type" value="Genomic_DNA"/>
</dbReference>
<evidence type="ECO:0000313" key="4">
    <source>
        <dbReference type="Proteomes" id="UP000175744"/>
    </source>
</evidence>
<evidence type="ECO:0000259" key="2">
    <source>
        <dbReference type="Pfam" id="PF05036"/>
    </source>
</evidence>
<feature type="domain" description="SPOR" evidence="2">
    <location>
        <begin position="69"/>
        <end position="126"/>
    </location>
</feature>
<dbReference type="AlphaFoldDB" id="A0A1E8F211"/>
<dbReference type="OrthoDB" id="1936130at2"/>
<dbReference type="InterPro" id="IPR007730">
    <property type="entry name" value="SPOR-like_dom"/>
</dbReference>